<evidence type="ECO:0008006" key="4">
    <source>
        <dbReference type="Google" id="ProtNLM"/>
    </source>
</evidence>
<accession>A0A318IP93</accession>
<dbReference type="RefSeq" id="WP_110258117.1">
    <property type="nucleotide sequence ID" value="NZ_QJKB01000018.1"/>
</dbReference>
<sequence length="279" mass="29792">MHAAVNLTASVTAPAAAPVRYAAILAFLLASLSLVSGQAHAQSSASAASASAASNTASNIASAVATEEPQSVEVKAIRDPAIMPYKTAYELISKVRAASKDKVEIIIRITAAKTHAPIPNLAIYLDTKDSRKKLEISAAGDVTVPLDAVAYAEGAEFVTNQKKGSMEGHIMLLPKLPQDVFKYADVSDSIESARLAVKELVPWYLRLFMPSVNGVGICYREQNQTVLVKGNEEQHLAANNDTTDPMKNKIHCAKFAAADVAKDKEKLIMPATGWQAIFM</sequence>
<reference evidence="2 3" key="1">
    <citation type="submission" date="2018-05" db="EMBL/GenBank/DDBJ databases">
        <title>Genomic Encyclopedia of Type Strains, Phase IV (KMG-IV): sequencing the most valuable type-strain genomes for metagenomic binning, comparative biology and taxonomic classification.</title>
        <authorList>
            <person name="Goeker M."/>
        </authorList>
    </citation>
    <scope>NUCLEOTIDE SEQUENCE [LARGE SCALE GENOMIC DNA]</scope>
    <source>
        <strain evidence="2 3">DSM 19792</strain>
    </source>
</reference>
<comment type="caution">
    <text evidence="2">The sequence shown here is derived from an EMBL/GenBank/DDBJ whole genome shotgun (WGS) entry which is preliminary data.</text>
</comment>
<name>A0A318IP93_9BURK</name>
<dbReference type="Proteomes" id="UP000247792">
    <property type="component" value="Unassembled WGS sequence"/>
</dbReference>
<keyword evidence="3" id="KW-1185">Reference proteome</keyword>
<dbReference type="EMBL" id="QJKB01000018">
    <property type="protein sequence ID" value="PXX37215.1"/>
    <property type="molecule type" value="Genomic_DNA"/>
</dbReference>
<feature type="chain" id="PRO_5016326707" description="DUF2987 family protein" evidence="1">
    <location>
        <begin position="42"/>
        <end position="279"/>
    </location>
</feature>
<feature type="signal peptide" evidence="1">
    <location>
        <begin position="1"/>
        <end position="41"/>
    </location>
</feature>
<dbReference type="AlphaFoldDB" id="A0A318IP93"/>
<evidence type="ECO:0000313" key="3">
    <source>
        <dbReference type="Proteomes" id="UP000247792"/>
    </source>
</evidence>
<evidence type="ECO:0000256" key="1">
    <source>
        <dbReference type="SAM" id="SignalP"/>
    </source>
</evidence>
<gene>
    <name evidence="2" type="ORF">DFR42_11836</name>
</gene>
<keyword evidence="1" id="KW-0732">Signal</keyword>
<proteinExistence type="predicted"/>
<protein>
    <recommendedName>
        <fullName evidence="4">DUF2987 family protein</fullName>
    </recommendedName>
</protein>
<organism evidence="2 3">
    <name type="scientific">Undibacterium pigrum</name>
    <dbReference type="NCBI Taxonomy" id="401470"/>
    <lineage>
        <taxon>Bacteria</taxon>
        <taxon>Pseudomonadati</taxon>
        <taxon>Pseudomonadota</taxon>
        <taxon>Betaproteobacteria</taxon>
        <taxon>Burkholderiales</taxon>
        <taxon>Oxalobacteraceae</taxon>
        <taxon>Undibacterium</taxon>
    </lineage>
</organism>
<evidence type="ECO:0000313" key="2">
    <source>
        <dbReference type="EMBL" id="PXX37215.1"/>
    </source>
</evidence>
<dbReference type="OrthoDB" id="8778836at2"/>